<proteinExistence type="predicted"/>
<dbReference type="CDD" id="cd00037">
    <property type="entry name" value="CLECT"/>
    <property type="match status" value="1"/>
</dbReference>
<dbReference type="AlphaFoldDB" id="A0AAV2S3T9"/>
<gene>
    <name evidence="2" type="ORF">MNOR_LOCUS31511</name>
</gene>
<accession>A0AAV2S3T9</accession>
<dbReference type="InterPro" id="IPR016186">
    <property type="entry name" value="C-type_lectin-like/link_sf"/>
</dbReference>
<name>A0AAV2S3T9_MEGNR</name>
<reference evidence="2 3" key="1">
    <citation type="submission" date="2024-05" db="EMBL/GenBank/DDBJ databases">
        <authorList>
            <person name="Wallberg A."/>
        </authorList>
    </citation>
    <scope>NUCLEOTIDE SEQUENCE [LARGE SCALE GENOMIC DNA]</scope>
</reference>
<feature type="region of interest" description="Disordered" evidence="1">
    <location>
        <begin position="1"/>
        <end position="21"/>
    </location>
</feature>
<organism evidence="2 3">
    <name type="scientific">Meganyctiphanes norvegica</name>
    <name type="common">Northern krill</name>
    <name type="synonym">Thysanopoda norvegica</name>
    <dbReference type="NCBI Taxonomy" id="48144"/>
    <lineage>
        <taxon>Eukaryota</taxon>
        <taxon>Metazoa</taxon>
        <taxon>Ecdysozoa</taxon>
        <taxon>Arthropoda</taxon>
        <taxon>Crustacea</taxon>
        <taxon>Multicrustacea</taxon>
        <taxon>Malacostraca</taxon>
        <taxon>Eumalacostraca</taxon>
        <taxon>Eucarida</taxon>
        <taxon>Euphausiacea</taxon>
        <taxon>Euphausiidae</taxon>
        <taxon>Meganyctiphanes</taxon>
    </lineage>
</organism>
<evidence type="ECO:0000313" key="3">
    <source>
        <dbReference type="Proteomes" id="UP001497623"/>
    </source>
</evidence>
<evidence type="ECO:0000256" key="1">
    <source>
        <dbReference type="SAM" id="MobiDB-lite"/>
    </source>
</evidence>
<dbReference type="SUPFAM" id="SSF56436">
    <property type="entry name" value="C-type lectin-like"/>
    <property type="match status" value="1"/>
</dbReference>
<evidence type="ECO:0000313" key="2">
    <source>
        <dbReference type="EMBL" id="CAL4155425.1"/>
    </source>
</evidence>
<keyword evidence="3" id="KW-1185">Reference proteome</keyword>
<dbReference type="Gene3D" id="3.10.100.10">
    <property type="entry name" value="Mannose-Binding Protein A, subunit A"/>
    <property type="match status" value="1"/>
</dbReference>
<feature type="non-terminal residue" evidence="2">
    <location>
        <position position="1"/>
    </location>
</feature>
<dbReference type="EMBL" id="CAXKWB010040680">
    <property type="protein sequence ID" value="CAL4155425.1"/>
    <property type="molecule type" value="Genomic_DNA"/>
</dbReference>
<dbReference type="Proteomes" id="UP001497623">
    <property type="component" value="Unassembled WGS sequence"/>
</dbReference>
<feature type="non-terminal residue" evidence="2">
    <location>
        <position position="131"/>
    </location>
</feature>
<sequence length="131" mass="14206">VPTTNAATTTTETTEQLPEEPDCPLADGFFMLPGSTDCFKSISEYMTWAAADAKCKSEGLVLGRPEPQDALALRKYLVDTYGDGSHWLSGKADGQYWTWTGGDQERLSATSPLWFPGQSSRVSTGNCLGFL</sequence>
<protein>
    <recommendedName>
        <fullName evidence="4">C-type lectin domain-containing protein</fullName>
    </recommendedName>
</protein>
<comment type="caution">
    <text evidence="2">The sequence shown here is derived from an EMBL/GenBank/DDBJ whole genome shotgun (WGS) entry which is preliminary data.</text>
</comment>
<feature type="compositionally biased region" description="Low complexity" evidence="1">
    <location>
        <begin position="1"/>
        <end position="15"/>
    </location>
</feature>
<dbReference type="InterPro" id="IPR016187">
    <property type="entry name" value="CTDL_fold"/>
</dbReference>
<evidence type="ECO:0008006" key="4">
    <source>
        <dbReference type="Google" id="ProtNLM"/>
    </source>
</evidence>